<evidence type="ECO:0000256" key="1">
    <source>
        <dbReference type="SAM" id="Phobius"/>
    </source>
</evidence>
<keyword evidence="1" id="KW-0812">Transmembrane</keyword>
<keyword evidence="3" id="KW-1185">Reference proteome</keyword>
<dbReference type="PANTHER" id="PTHR37535">
    <property type="entry name" value="FLUG DOMAIN PROTEIN"/>
    <property type="match status" value="1"/>
</dbReference>
<keyword evidence="1" id="KW-1133">Transmembrane helix</keyword>
<feature type="transmembrane region" description="Helical" evidence="1">
    <location>
        <begin position="155"/>
        <end position="177"/>
    </location>
</feature>
<reference evidence="2" key="1">
    <citation type="submission" date="2022-07" db="EMBL/GenBank/DDBJ databases">
        <title>Fungi with potential for degradation of polypropylene.</title>
        <authorList>
            <person name="Gostincar C."/>
        </authorList>
    </citation>
    <scope>NUCLEOTIDE SEQUENCE</scope>
    <source>
        <strain evidence="2">EXF-13308</strain>
    </source>
</reference>
<gene>
    <name evidence="2" type="ORF">NKR23_g5930</name>
</gene>
<proteinExistence type="predicted"/>
<sequence length="201" mass="22666">MPYCVFPLERHRTNLSGCYLFLACTGCRPAEIVDDEKRKPKYGIWEALYGPKAVLARHRDQCQKPIQFYGEYVAVRVGPCEEGNNDDDQMTDEEAKLFEELLSTETTGRGRPKAPCWEDIFLMVVRHPATGKDVLAMAVKFIHHKGADNKPKPTIFFFTLAWRLIFCLVTVIISLAVHGGVFDAPSLASVRDLATPMTLVF</sequence>
<organism evidence="2 3">
    <name type="scientific">Pleurostoma richardsiae</name>
    <dbReference type="NCBI Taxonomy" id="41990"/>
    <lineage>
        <taxon>Eukaryota</taxon>
        <taxon>Fungi</taxon>
        <taxon>Dikarya</taxon>
        <taxon>Ascomycota</taxon>
        <taxon>Pezizomycotina</taxon>
        <taxon>Sordariomycetes</taxon>
        <taxon>Sordariomycetidae</taxon>
        <taxon>Calosphaeriales</taxon>
        <taxon>Pleurostomataceae</taxon>
        <taxon>Pleurostoma</taxon>
    </lineage>
</organism>
<name>A0AA38RMK4_9PEZI</name>
<dbReference type="PANTHER" id="PTHR37535:SF4">
    <property type="entry name" value="FLUG DOMAIN-CONTAINING PROTEIN"/>
    <property type="match status" value="1"/>
</dbReference>
<evidence type="ECO:0000313" key="3">
    <source>
        <dbReference type="Proteomes" id="UP001174694"/>
    </source>
</evidence>
<comment type="caution">
    <text evidence="2">The sequence shown here is derived from an EMBL/GenBank/DDBJ whole genome shotgun (WGS) entry which is preliminary data.</text>
</comment>
<evidence type="ECO:0000313" key="2">
    <source>
        <dbReference type="EMBL" id="KAJ9144506.1"/>
    </source>
</evidence>
<accession>A0AA38RMK4</accession>
<protein>
    <submittedName>
        <fullName evidence="2">Uncharacterized protein</fullName>
    </submittedName>
</protein>
<dbReference type="InterPro" id="IPR021842">
    <property type="entry name" value="DUF3435"/>
</dbReference>
<dbReference type="EMBL" id="JANBVO010000016">
    <property type="protein sequence ID" value="KAJ9144506.1"/>
    <property type="molecule type" value="Genomic_DNA"/>
</dbReference>
<dbReference type="Proteomes" id="UP001174694">
    <property type="component" value="Unassembled WGS sequence"/>
</dbReference>
<dbReference type="Pfam" id="PF11917">
    <property type="entry name" value="DUF3435"/>
    <property type="match status" value="1"/>
</dbReference>
<keyword evidence="1" id="KW-0472">Membrane</keyword>
<dbReference type="AlphaFoldDB" id="A0AA38RMK4"/>